<evidence type="ECO:0000256" key="2">
    <source>
        <dbReference type="SAM" id="SignalP"/>
    </source>
</evidence>
<gene>
    <name evidence="3" type="ORF">KFE25_009484</name>
</gene>
<evidence type="ECO:0000256" key="1">
    <source>
        <dbReference type="SAM" id="Phobius"/>
    </source>
</evidence>
<dbReference type="PANTHER" id="PTHR19991">
    <property type="entry name" value="L 2 01289"/>
    <property type="match status" value="1"/>
</dbReference>
<dbReference type="PROSITE" id="PS51257">
    <property type="entry name" value="PROKAR_LIPOPROTEIN"/>
    <property type="match status" value="1"/>
</dbReference>
<comment type="caution">
    <text evidence="3">The sequence shown here is derived from an EMBL/GenBank/DDBJ whole genome shotgun (WGS) entry which is preliminary data.</text>
</comment>
<proteinExistence type="predicted"/>
<evidence type="ECO:0000313" key="4">
    <source>
        <dbReference type="Proteomes" id="UP000751190"/>
    </source>
</evidence>
<feature type="signal peptide" evidence="2">
    <location>
        <begin position="1"/>
        <end position="18"/>
    </location>
</feature>
<dbReference type="CDD" id="cd02947">
    <property type="entry name" value="TRX_family"/>
    <property type="match status" value="1"/>
</dbReference>
<dbReference type="Gene3D" id="3.40.30.10">
    <property type="entry name" value="Glutaredoxin"/>
    <property type="match status" value="1"/>
</dbReference>
<evidence type="ECO:0008006" key="5">
    <source>
        <dbReference type="Google" id="ProtNLM"/>
    </source>
</evidence>
<accession>A0A8J5XMP3</accession>
<feature type="chain" id="PRO_5035224991" description="Thioredoxin domain-containing protein" evidence="2">
    <location>
        <begin position="19"/>
        <end position="209"/>
    </location>
</feature>
<feature type="transmembrane region" description="Helical" evidence="1">
    <location>
        <begin position="175"/>
        <end position="196"/>
    </location>
</feature>
<keyword evidence="1" id="KW-0812">Transmembrane</keyword>
<reference evidence="3" key="1">
    <citation type="submission" date="2021-05" db="EMBL/GenBank/DDBJ databases">
        <title>The genome of the haptophyte Pavlova lutheri (Diacronema luteri, Pavlovales) - a model for lipid biosynthesis in eukaryotic algae.</title>
        <authorList>
            <person name="Hulatt C.J."/>
            <person name="Posewitz M.C."/>
        </authorList>
    </citation>
    <scope>NUCLEOTIDE SEQUENCE</scope>
    <source>
        <strain evidence="3">NIVA-4/92</strain>
    </source>
</reference>
<dbReference type="Proteomes" id="UP000751190">
    <property type="component" value="Unassembled WGS sequence"/>
</dbReference>
<dbReference type="OMA" id="RLTCERF"/>
<evidence type="ECO:0000313" key="3">
    <source>
        <dbReference type="EMBL" id="KAG8471063.1"/>
    </source>
</evidence>
<protein>
    <recommendedName>
        <fullName evidence="5">Thioredoxin domain-containing protein</fullName>
    </recommendedName>
</protein>
<keyword evidence="1" id="KW-1133">Transmembrane helix</keyword>
<dbReference type="EMBL" id="JAGTXO010000001">
    <property type="protein sequence ID" value="KAG8471063.1"/>
    <property type="molecule type" value="Genomic_DNA"/>
</dbReference>
<sequence length="209" mass="22971">MTRATVLLAAAALAVACAAVADYDSAARDLSGERETKVHALNEENFERLTQAATGATTGPWLVAFCNAVDYECRRLKRLMPKVATTLVEESEERGRIPANVALVDVEESPWLAKRFGLSHVPAVLFFQLGVMYYYQSSSYTAEKLVNFAQSGYRSAGHSHVPPEPHVADSHERTFLIACAVVALMSGILYVVDLLLQRSRSAKRKLKAR</sequence>
<name>A0A8J5XMP3_DIALT</name>
<dbReference type="OrthoDB" id="72053at2759"/>
<organism evidence="3 4">
    <name type="scientific">Diacronema lutheri</name>
    <name type="common">Unicellular marine alga</name>
    <name type="synonym">Monochrysis lutheri</name>
    <dbReference type="NCBI Taxonomy" id="2081491"/>
    <lineage>
        <taxon>Eukaryota</taxon>
        <taxon>Haptista</taxon>
        <taxon>Haptophyta</taxon>
        <taxon>Pavlovophyceae</taxon>
        <taxon>Pavlovales</taxon>
        <taxon>Pavlovaceae</taxon>
        <taxon>Diacronema</taxon>
    </lineage>
</organism>
<keyword evidence="1" id="KW-0472">Membrane</keyword>
<keyword evidence="4" id="KW-1185">Reference proteome</keyword>
<keyword evidence="2" id="KW-0732">Signal</keyword>
<dbReference type="AlphaFoldDB" id="A0A8J5XMP3"/>
<dbReference type="PANTHER" id="PTHR19991:SF2">
    <property type="entry name" value="GH08893P"/>
    <property type="match status" value="1"/>
</dbReference>
<dbReference type="InterPro" id="IPR036249">
    <property type="entry name" value="Thioredoxin-like_sf"/>
</dbReference>
<dbReference type="SUPFAM" id="SSF52833">
    <property type="entry name" value="Thioredoxin-like"/>
    <property type="match status" value="1"/>
</dbReference>